<evidence type="ECO:0000313" key="2">
    <source>
        <dbReference type="Proteomes" id="UP000316621"/>
    </source>
</evidence>
<protein>
    <submittedName>
        <fullName evidence="1">Uncharacterized protein</fullName>
    </submittedName>
</protein>
<gene>
    <name evidence="1" type="ORF">C5167_037452</name>
</gene>
<evidence type="ECO:0000313" key="1">
    <source>
        <dbReference type="EMBL" id="RZC44511.1"/>
    </source>
</evidence>
<organism evidence="1 2">
    <name type="scientific">Papaver somniferum</name>
    <name type="common">Opium poppy</name>
    <dbReference type="NCBI Taxonomy" id="3469"/>
    <lineage>
        <taxon>Eukaryota</taxon>
        <taxon>Viridiplantae</taxon>
        <taxon>Streptophyta</taxon>
        <taxon>Embryophyta</taxon>
        <taxon>Tracheophyta</taxon>
        <taxon>Spermatophyta</taxon>
        <taxon>Magnoliopsida</taxon>
        <taxon>Ranunculales</taxon>
        <taxon>Papaveraceae</taxon>
        <taxon>Papaveroideae</taxon>
        <taxon>Papaver</taxon>
    </lineage>
</organism>
<reference evidence="1 2" key="1">
    <citation type="journal article" date="2018" name="Science">
        <title>The opium poppy genome and morphinan production.</title>
        <authorList>
            <person name="Guo L."/>
            <person name="Winzer T."/>
            <person name="Yang X."/>
            <person name="Li Y."/>
            <person name="Ning Z."/>
            <person name="He Z."/>
            <person name="Teodor R."/>
            <person name="Lu Y."/>
            <person name="Bowser T.A."/>
            <person name="Graham I.A."/>
            <person name="Ye K."/>
        </authorList>
    </citation>
    <scope>NUCLEOTIDE SEQUENCE [LARGE SCALE GENOMIC DNA]</scope>
    <source>
        <strain evidence="2">cv. HN1</strain>
        <tissue evidence="1">Leaves</tissue>
    </source>
</reference>
<dbReference type="STRING" id="3469.A0A4Y7IA49"/>
<accession>A0A4Y7IA49</accession>
<dbReference type="Gramene" id="RZC44511">
    <property type="protein sequence ID" value="RZC44511"/>
    <property type="gene ID" value="C5167_037452"/>
</dbReference>
<dbReference type="Proteomes" id="UP000316621">
    <property type="component" value="Chromosome 1"/>
</dbReference>
<dbReference type="AlphaFoldDB" id="A0A4Y7IA49"/>
<sequence>MESLQDLRNKMHLKPTLLPVGYLRTRNLNEKDISRYKPQDTNEKCLADKPSALPDMEWEDPVKFWITEEHQVLFGSNIKSSHQKSKHTMGRRNFPRCKADTLNDIELTSNQKAIFDSLKAVNNAMKAVLGEINLDDVQK</sequence>
<keyword evidence="2" id="KW-1185">Reference proteome</keyword>
<proteinExistence type="predicted"/>
<dbReference type="EMBL" id="CM010715">
    <property type="protein sequence ID" value="RZC44511.1"/>
    <property type="molecule type" value="Genomic_DNA"/>
</dbReference>
<name>A0A4Y7IA49_PAPSO</name>